<sequence>MSVPTAHGTTTISDRAFTRIAEQLASEDEHVTGLPHVSASVSGAVSAVHCDLAVRYPAPVPRLAAKIREHVRRRLRELTGIAVENVDIEVVKLVPERKSERKSGRKHERRGGDERRPRPA</sequence>
<dbReference type="RefSeq" id="WP_142574753.1">
    <property type="nucleotide sequence ID" value="NZ_BMMN01000016.1"/>
</dbReference>
<evidence type="ECO:0000256" key="2">
    <source>
        <dbReference type="SAM" id="MobiDB-lite"/>
    </source>
</evidence>
<dbReference type="Proteomes" id="UP000653480">
    <property type="component" value="Unassembled WGS sequence"/>
</dbReference>
<feature type="region of interest" description="Disordered" evidence="2">
    <location>
        <begin position="95"/>
        <end position="120"/>
    </location>
</feature>
<dbReference type="Pfam" id="PF03780">
    <property type="entry name" value="Asp23"/>
    <property type="match status" value="1"/>
</dbReference>
<comment type="similarity">
    <text evidence="1">Belongs to the asp23 family.</text>
</comment>
<protein>
    <recommendedName>
        <fullName evidence="5">Asp23/Gls24 family envelope stress response protein</fullName>
    </recommendedName>
</protein>
<keyword evidence="4" id="KW-1185">Reference proteome</keyword>
<dbReference type="EMBL" id="BMMN01000016">
    <property type="protein sequence ID" value="GGO27888.1"/>
    <property type="molecule type" value="Genomic_DNA"/>
</dbReference>
<organism evidence="3 4">
    <name type="scientific">Microbispora bryophytorum</name>
    <dbReference type="NCBI Taxonomy" id="1460882"/>
    <lineage>
        <taxon>Bacteria</taxon>
        <taxon>Bacillati</taxon>
        <taxon>Actinomycetota</taxon>
        <taxon>Actinomycetes</taxon>
        <taxon>Streptosporangiales</taxon>
        <taxon>Streptosporangiaceae</taxon>
        <taxon>Microbispora</taxon>
    </lineage>
</organism>
<proteinExistence type="inferred from homology"/>
<evidence type="ECO:0008006" key="5">
    <source>
        <dbReference type="Google" id="ProtNLM"/>
    </source>
</evidence>
<gene>
    <name evidence="3" type="ORF">GCM10011574_61720</name>
</gene>
<reference evidence="3" key="2">
    <citation type="submission" date="2020-09" db="EMBL/GenBank/DDBJ databases">
        <authorList>
            <person name="Sun Q."/>
            <person name="Zhou Y."/>
        </authorList>
    </citation>
    <scope>NUCLEOTIDE SEQUENCE</scope>
    <source>
        <strain evidence="3">CGMCC 4.7138</strain>
    </source>
</reference>
<comment type="caution">
    <text evidence="3">The sequence shown here is derived from an EMBL/GenBank/DDBJ whole genome shotgun (WGS) entry which is preliminary data.</text>
</comment>
<accession>A0A8H9H4Y7</accession>
<evidence type="ECO:0000313" key="3">
    <source>
        <dbReference type="EMBL" id="GGO27888.1"/>
    </source>
</evidence>
<dbReference type="AlphaFoldDB" id="A0A8H9H4Y7"/>
<dbReference type="OrthoDB" id="3541176at2"/>
<evidence type="ECO:0000256" key="1">
    <source>
        <dbReference type="ARBA" id="ARBA00005721"/>
    </source>
</evidence>
<evidence type="ECO:0000313" key="4">
    <source>
        <dbReference type="Proteomes" id="UP000653480"/>
    </source>
</evidence>
<name>A0A8H9H4Y7_9ACTN</name>
<dbReference type="InterPro" id="IPR005531">
    <property type="entry name" value="Asp23"/>
</dbReference>
<reference evidence="3" key="1">
    <citation type="journal article" date="2014" name="Int. J. Syst. Evol. Microbiol.">
        <title>Complete genome sequence of Corynebacterium casei LMG S-19264T (=DSM 44701T), isolated from a smear-ripened cheese.</title>
        <authorList>
            <consortium name="US DOE Joint Genome Institute (JGI-PGF)"/>
            <person name="Walter F."/>
            <person name="Albersmeier A."/>
            <person name="Kalinowski J."/>
            <person name="Ruckert C."/>
        </authorList>
    </citation>
    <scope>NUCLEOTIDE SEQUENCE</scope>
    <source>
        <strain evidence="3">CGMCC 4.7138</strain>
    </source>
</reference>
<feature type="compositionally biased region" description="Basic and acidic residues" evidence="2">
    <location>
        <begin position="110"/>
        <end position="120"/>
    </location>
</feature>